<dbReference type="PANTHER" id="PTHR37563">
    <property type="entry name" value="PHYTANOYL-COA DIOXYGENASE FAMILY PROTEIN (AFU_ORTHOLOGUE AFUA_2G03330)"/>
    <property type="match status" value="1"/>
</dbReference>
<dbReference type="RefSeq" id="WP_024023877.1">
    <property type="nucleotide sequence ID" value="NZ_AYOZ01000012.1"/>
</dbReference>
<dbReference type="OrthoDB" id="9791262at2"/>
<dbReference type="Pfam" id="PF05721">
    <property type="entry name" value="PhyH"/>
    <property type="match status" value="1"/>
</dbReference>
<evidence type="ECO:0008006" key="3">
    <source>
        <dbReference type="Google" id="ProtNLM"/>
    </source>
</evidence>
<dbReference type="Gene3D" id="2.60.120.620">
    <property type="entry name" value="q2cbj1_9rhob like domain"/>
    <property type="match status" value="1"/>
</dbReference>
<keyword evidence="2" id="KW-1185">Reference proteome</keyword>
<sequence>MTTTVLSTREDFRNKGVLKLSNVIDVEKVAGARTHLWQEVNRKFGIRIDEPSTWFSDINIPVGGARAKRLNGMGSIMRDLKASGKLDEIERAIQPAIDRVFGAHTWRPLDLWYSLLSFPGSESRWNVPHQSWHNDEPTVVGDADPWSLFVFVFLDDVSAEMGATTVVSGSHRRIASLAKTLGTSNNEALINAFEAVNSGLFENPNDVTLLPMDQILEPLIQEDPWFQALVNEGSPEQRIQQFIEQGCSLHGIEQKVVPLTGTAGDIIVFDPRCLHTFSANVSNLPRQVLRLDFRRQV</sequence>
<dbReference type="Proteomes" id="UP000018857">
    <property type="component" value="Unassembled WGS sequence"/>
</dbReference>
<dbReference type="InterPro" id="IPR008775">
    <property type="entry name" value="Phytyl_CoA_dOase-like"/>
</dbReference>
<evidence type="ECO:0000313" key="2">
    <source>
        <dbReference type="Proteomes" id="UP000018857"/>
    </source>
</evidence>
<gene>
    <name evidence="1" type="ORF">D104_08695</name>
</gene>
<evidence type="ECO:0000313" key="1">
    <source>
        <dbReference type="EMBL" id="ETI60852.1"/>
    </source>
</evidence>
<dbReference type="PANTHER" id="PTHR37563:SF2">
    <property type="entry name" value="PHYTANOYL-COA DIOXYGENASE FAMILY PROTEIN (AFU_ORTHOLOGUE AFUA_2G03330)"/>
    <property type="match status" value="1"/>
</dbReference>
<dbReference type="InterPro" id="IPR051961">
    <property type="entry name" value="Fungal_Metabolite_Diox"/>
</dbReference>
<proteinExistence type="predicted"/>
<protein>
    <recommendedName>
        <fullName evidence="3">Phytanoyl-CoA dioxygenase</fullName>
    </recommendedName>
</protein>
<dbReference type="SUPFAM" id="SSF51197">
    <property type="entry name" value="Clavaminate synthase-like"/>
    <property type="match status" value="1"/>
</dbReference>
<dbReference type="EMBL" id="AYOZ01000012">
    <property type="protein sequence ID" value="ETI60852.1"/>
    <property type="molecule type" value="Genomic_DNA"/>
</dbReference>
<comment type="caution">
    <text evidence="1">The sequence shown here is derived from an EMBL/GenBank/DDBJ whole genome shotgun (WGS) entry which is preliminary data.</text>
</comment>
<name>W1RV43_9GAMM</name>
<organism evidence="1 2">
    <name type="scientific">Marinomonas profundimaris</name>
    <dbReference type="NCBI Taxonomy" id="1208321"/>
    <lineage>
        <taxon>Bacteria</taxon>
        <taxon>Pseudomonadati</taxon>
        <taxon>Pseudomonadota</taxon>
        <taxon>Gammaproteobacteria</taxon>
        <taxon>Oceanospirillales</taxon>
        <taxon>Oceanospirillaceae</taxon>
        <taxon>Marinomonas</taxon>
    </lineage>
</organism>
<dbReference type="GO" id="GO:0016706">
    <property type="term" value="F:2-oxoglutarate-dependent dioxygenase activity"/>
    <property type="evidence" value="ECO:0007669"/>
    <property type="project" value="UniProtKB-ARBA"/>
</dbReference>
<dbReference type="PATRIC" id="fig|1208321.3.peg.1725"/>
<dbReference type="AlphaFoldDB" id="W1RV43"/>
<dbReference type="STRING" id="1208321.D104_08695"/>
<reference evidence="1 2" key="1">
    <citation type="journal article" date="2014" name="Genome Announc.">
        <title>Draft Genome Sequence of Marinomonas sp. Strain D104, a Polycyclic Aromatic Hydrocarbon-Degrading Bacterium from the Deep-Sea Sediment of the Arctic Ocean.</title>
        <authorList>
            <person name="Dong C."/>
            <person name="Bai X."/>
            <person name="Lai Q."/>
            <person name="Xie Y."/>
            <person name="Chen X."/>
            <person name="Shao Z."/>
        </authorList>
    </citation>
    <scope>NUCLEOTIDE SEQUENCE [LARGE SCALE GENOMIC DNA]</scope>
    <source>
        <strain evidence="1 2">D104</strain>
    </source>
</reference>
<accession>W1RV43</accession>